<evidence type="ECO:0000313" key="10">
    <source>
        <dbReference type="Proteomes" id="UP000636579"/>
    </source>
</evidence>
<accession>A0ABR9J8M1</accession>
<feature type="compositionally biased region" description="Low complexity" evidence="6">
    <location>
        <begin position="149"/>
        <end position="167"/>
    </location>
</feature>
<name>A0ABR9J8M1_9MICC</name>
<dbReference type="InterPro" id="IPR027379">
    <property type="entry name" value="CLS_N"/>
</dbReference>
<evidence type="ECO:0000256" key="2">
    <source>
        <dbReference type="ARBA" id="ARBA00022475"/>
    </source>
</evidence>
<proteinExistence type="predicted"/>
<evidence type="ECO:0000313" key="9">
    <source>
        <dbReference type="EMBL" id="MBE1515346.1"/>
    </source>
</evidence>
<gene>
    <name evidence="9" type="ORF">H4W26_002138</name>
</gene>
<evidence type="ECO:0000259" key="8">
    <source>
        <dbReference type="Pfam" id="PF13396"/>
    </source>
</evidence>
<dbReference type="EMBL" id="JADBEE010000002">
    <property type="protein sequence ID" value="MBE1515346.1"/>
    <property type="molecule type" value="Genomic_DNA"/>
</dbReference>
<comment type="caution">
    <text evidence="9">The sequence shown here is derived from an EMBL/GenBank/DDBJ whole genome shotgun (WGS) entry which is preliminary data.</text>
</comment>
<dbReference type="RefSeq" id="WP_192592195.1">
    <property type="nucleotide sequence ID" value="NZ_JADBEE010000002.1"/>
</dbReference>
<evidence type="ECO:0000256" key="6">
    <source>
        <dbReference type="SAM" id="MobiDB-lite"/>
    </source>
</evidence>
<evidence type="ECO:0000256" key="4">
    <source>
        <dbReference type="ARBA" id="ARBA00022989"/>
    </source>
</evidence>
<evidence type="ECO:0000256" key="7">
    <source>
        <dbReference type="SAM" id="Phobius"/>
    </source>
</evidence>
<feature type="transmembrane region" description="Helical" evidence="7">
    <location>
        <begin position="37"/>
        <end position="57"/>
    </location>
</feature>
<feature type="domain" description="Cardiolipin synthase N-terminal" evidence="8">
    <location>
        <begin position="15"/>
        <end position="59"/>
    </location>
</feature>
<feature type="region of interest" description="Disordered" evidence="6">
    <location>
        <begin position="64"/>
        <end position="83"/>
    </location>
</feature>
<keyword evidence="5 7" id="KW-0472">Membrane</keyword>
<feature type="region of interest" description="Disordered" evidence="6">
    <location>
        <begin position="90"/>
        <end position="203"/>
    </location>
</feature>
<protein>
    <recommendedName>
        <fullName evidence="8">Cardiolipin synthase N-terminal domain-containing protein</fullName>
    </recommendedName>
</protein>
<evidence type="ECO:0000256" key="3">
    <source>
        <dbReference type="ARBA" id="ARBA00022692"/>
    </source>
</evidence>
<feature type="compositionally biased region" description="Basic and acidic residues" evidence="6">
    <location>
        <begin position="172"/>
        <end position="187"/>
    </location>
</feature>
<comment type="subcellular location">
    <subcellularLocation>
        <location evidence="1">Cell membrane</location>
        <topology evidence="1">Multi-pass membrane protein</topology>
    </subcellularLocation>
</comment>
<keyword evidence="10" id="KW-1185">Reference proteome</keyword>
<organism evidence="9 10">
    <name type="scientific">Nesterenkonia halotolerans</name>
    <dbReference type="NCBI Taxonomy" id="225325"/>
    <lineage>
        <taxon>Bacteria</taxon>
        <taxon>Bacillati</taxon>
        <taxon>Actinomycetota</taxon>
        <taxon>Actinomycetes</taxon>
        <taxon>Micrococcales</taxon>
        <taxon>Micrococcaceae</taxon>
        <taxon>Nesterenkonia</taxon>
    </lineage>
</organism>
<keyword evidence="2" id="KW-1003">Cell membrane</keyword>
<keyword evidence="3 7" id="KW-0812">Transmembrane</keyword>
<keyword evidence="4 7" id="KW-1133">Transmembrane helix</keyword>
<feature type="compositionally biased region" description="Basic and acidic residues" evidence="6">
    <location>
        <begin position="90"/>
        <end position="132"/>
    </location>
</feature>
<reference evidence="9 10" key="1">
    <citation type="submission" date="2020-10" db="EMBL/GenBank/DDBJ databases">
        <title>Sequencing the genomes of 1000 actinobacteria strains.</title>
        <authorList>
            <person name="Klenk H.-P."/>
        </authorList>
    </citation>
    <scope>NUCLEOTIDE SEQUENCE [LARGE SCALE GENOMIC DNA]</scope>
    <source>
        <strain evidence="9 10">DSM 15474</strain>
    </source>
</reference>
<dbReference type="Proteomes" id="UP000636579">
    <property type="component" value="Unassembled WGS sequence"/>
</dbReference>
<evidence type="ECO:0000256" key="1">
    <source>
        <dbReference type="ARBA" id="ARBA00004651"/>
    </source>
</evidence>
<evidence type="ECO:0000256" key="5">
    <source>
        <dbReference type="ARBA" id="ARBA00023136"/>
    </source>
</evidence>
<dbReference type="Pfam" id="PF13396">
    <property type="entry name" value="PLDc_N"/>
    <property type="match status" value="1"/>
</dbReference>
<sequence length="203" mass="22306">MLRIIIGLAIVGLGLLIYSLIECLQTPRHRIRVLPKIAWIAVIVLLPIVGAGLWLGFGRVRAPKKGSQAQRRPSSPDDDPDFLRQVEIQRRHRQREEEKRQREAELRRKERRQQEQKAQDSSEQDSGTKDPEALSPEAQARADQEKQLGEAADAAASGGSSSNGTGSTQHSADGHAAEGGEQDRKDSEDDGETGSSRPDSRSS</sequence>